<dbReference type="EMBL" id="BART01017313">
    <property type="protein sequence ID" value="GAG76416.1"/>
    <property type="molecule type" value="Genomic_DNA"/>
</dbReference>
<gene>
    <name evidence="1" type="ORF">S01H4_32997</name>
</gene>
<comment type="caution">
    <text evidence="1">The sequence shown here is derived from an EMBL/GenBank/DDBJ whole genome shotgun (WGS) entry which is preliminary data.</text>
</comment>
<sequence length="299" mass="34540">FPHSPKPKDIRQRRLADCYLLAVLSSMLELPCGSDFIVDMMRQNNKSEHDSKTTTRFYNPKTKEPIFIEIDNFEFNIDEVEHEAPWVCRIESGFAAYGQNKGSAEQKVSSPSYRGQYGEGGNVGLAIEVLTGQDSEYTDFEVLISPVSPRPWNRDHLVAIKILYNKLAQKYGNEFLQYLKNDDPFYFEEEDWRQIYSFFVKPKLALDHQLKACFNNPKILLLWGQGFADLEDRMGKGDLEATENYHKLVLLDDNYKQETIDNATAIKIVKEIQACNCFDDRVIDALFQFIPTQHPLTDN</sequence>
<dbReference type="AlphaFoldDB" id="X1BW84"/>
<proteinExistence type="predicted"/>
<name>X1BW84_9ZZZZ</name>
<feature type="non-terminal residue" evidence="1">
    <location>
        <position position="1"/>
    </location>
</feature>
<accession>X1BW84</accession>
<evidence type="ECO:0008006" key="2">
    <source>
        <dbReference type="Google" id="ProtNLM"/>
    </source>
</evidence>
<feature type="non-terminal residue" evidence="1">
    <location>
        <position position="299"/>
    </location>
</feature>
<organism evidence="1">
    <name type="scientific">marine sediment metagenome</name>
    <dbReference type="NCBI Taxonomy" id="412755"/>
    <lineage>
        <taxon>unclassified sequences</taxon>
        <taxon>metagenomes</taxon>
        <taxon>ecological metagenomes</taxon>
    </lineage>
</organism>
<dbReference type="SUPFAM" id="SSF54001">
    <property type="entry name" value="Cysteine proteinases"/>
    <property type="match status" value="1"/>
</dbReference>
<reference evidence="1" key="1">
    <citation type="journal article" date="2014" name="Front. Microbiol.">
        <title>High frequency of phylogenetically diverse reductive dehalogenase-homologous genes in deep subseafloor sedimentary metagenomes.</title>
        <authorList>
            <person name="Kawai M."/>
            <person name="Futagami T."/>
            <person name="Toyoda A."/>
            <person name="Takaki Y."/>
            <person name="Nishi S."/>
            <person name="Hori S."/>
            <person name="Arai W."/>
            <person name="Tsubouchi T."/>
            <person name="Morono Y."/>
            <person name="Uchiyama I."/>
            <person name="Ito T."/>
            <person name="Fujiyama A."/>
            <person name="Inagaki F."/>
            <person name="Takami H."/>
        </authorList>
    </citation>
    <scope>NUCLEOTIDE SEQUENCE</scope>
    <source>
        <strain evidence="1">Expedition CK06-06</strain>
    </source>
</reference>
<dbReference type="InterPro" id="IPR038765">
    <property type="entry name" value="Papain-like_cys_pep_sf"/>
</dbReference>
<evidence type="ECO:0000313" key="1">
    <source>
        <dbReference type="EMBL" id="GAG76416.1"/>
    </source>
</evidence>
<protein>
    <recommendedName>
        <fullName evidence="2">Calpain catalytic domain-containing protein</fullName>
    </recommendedName>
</protein>